<dbReference type="PANTHER" id="PTHR46246">
    <property type="entry name" value="GUANOSINE-3',5'-BIS(DIPHOSPHATE) 3'-PYROPHOSPHOHYDROLASE MESH1"/>
    <property type="match status" value="1"/>
</dbReference>
<comment type="caution">
    <text evidence="3">The sequence shown here is derived from an EMBL/GenBank/DDBJ whole genome shotgun (WGS) entry which is preliminary data.</text>
</comment>
<keyword evidence="3" id="KW-0378">Hydrolase</keyword>
<dbReference type="InterPro" id="IPR003607">
    <property type="entry name" value="HD/PDEase_dom"/>
</dbReference>
<dbReference type="PANTHER" id="PTHR46246:SF1">
    <property type="entry name" value="GUANOSINE-3',5'-BIS(DIPHOSPHATE) 3'-PYROPHOSPHOHYDROLASE MESH1"/>
    <property type="match status" value="1"/>
</dbReference>
<evidence type="ECO:0000313" key="4">
    <source>
        <dbReference type="Proteomes" id="UP000297982"/>
    </source>
</evidence>
<dbReference type="InterPro" id="IPR052194">
    <property type="entry name" value="MESH1"/>
</dbReference>
<evidence type="ECO:0000313" key="3">
    <source>
        <dbReference type="EMBL" id="TGB02005.1"/>
    </source>
</evidence>
<dbReference type="SUPFAM" id="SSF109604">
    <property type="entry name" value="HD-domain/PDEase-like"/>
    <property type="match status" value="1"/>
</dbReference>
<evidence type="ECO:0000259" key="2">
    <source>
        <dbReference type="SMART" id="SM00471"/>
    </source>
</evidence>
<feature type="region of interest" description="Disordered" evidence="1">
    <location>
        <begin position="1"/>
        <end position="23"/>
    </location>
</feature>
<gene>
    <name evidence="3" type="ORF">E4663_15350</name>
</gene>
<feature type="domain" description="HD/PDEase" evidence="2">
    <location>
        <begin position="21"/>
        <end position="127"/>
    </location>
</feature>
<dbReference type="Proteomes" id="UP000297982">
    <property type="component" value="Unassembled WGS sequence"/>
</dbReference>
<dbReference type="Gene3D" id="1.10.3210.10">
    <property type="entry name" value="Hypothetical protein af1432"/>
    <property type="match status" value="1"/>
</dbReference>
<proteinExistence type="predicted"/>
<dbReference type="RefSeq" id="WP_135328279.1">
    <property type="nucleotide sequence ID" value="NZ_SRJC01000004.1"/>
</dbReference>
<dbReference type="STRING" id="192814.GCA_900166575_03855"/>
<protein>
    <submittedName>
        <fullName evidence="3">Bifunctional (P)ppGpp synthetase/guanosine-3',5'-bis(Diphosphate) 3'-pyrophosphohydrolase</fullName>
    </submittedName>
</protein>
<dbReference type="GO" id="GO:0008893">
    <property type="term" value="F:guanosine-3',5'-bis(diphosphate) 3'-diphosphatase activity"/>
    <property type="evidence" value="ECO:0007669"/>
    <property type="project" value="TreeGrafter"/>
</dbReference>
<organism evidence="3 4">
    <name type="scientific">Halobacillus salinus</name>
    <dbReference type="NCBI Taxonomy" id="192814"/>
    <lineage>
        <taxon>Bacteria</taxon>
        <taxon>Bacillati</taxon>
        <taxon>Bacillota</taxon>
        <taxon>Bacilli</taxon>
        <taxon>Bacillales</taxon>
        <taxon>Bacillaceae</taxon>
        <taxon>Halobacillus</taxon>
    </lineage>
</organism>
<reference evidence="3 4" key="1">
    <citation type="journal article" date="2003" name="Int. J. Syst. Evol. Microbiol.">
        <title>Halobacillus salinus sp. nov., isolated from a salt lake on the coast of the East Sea in Korea.</title>
        <authorList>
            <person name="Yoon J.H."/>
            <person name="Kang K.H."/>
            <person name="Park Y.H."/>
        </authorList>
    </citation>
    <scope>NUCLEOTIDE SEQUENCE [LARGE SCALE GENOMIC DNA]</scope>
    <source>
        <strain evidence="3 4">HSL-3</strain>
    </source>
</reference>
<sequence>MIEKAKQYATEAHRGQKRKGSDEDYVRHPIRVAKTLQEAGFNEATVCAGYLHDVVEDTDITLDDIEQEFGKEVAVIVAAHTEDKEKSWQERKQHTITVVKESSLDIKALIVADKLDNLQSISEGLSTQGDELWRLFNAGYEHQKWYYQSVAQAMGEGLKSEPAFFRAYSRLVHLTFH</sequence>
<dbReference type="EMBL" id="SRJC01000004">
    <property type="protein sequence ID" value="TGB02005.1"/>
    <property type="molecule type" value="Genomic_DNA"/>
</dbReference>
<dbReference type="SMART" id="SM00471">
    <property type="entry name" value="HDc"/>
    <property type="match status" value="1"/>
</dbReference>
<name>A0A4Z0GW84_9BACI</name>
<evidence type="ECO:0000256" key="1">
    <source>
        <dbReference type="SAM" id="MobiDB-lite"/>
    </source>
</evidence>
<dbReference type="CDD" id="cd00077">
    <property type="entry name" value="HDc"/>
    <property type="match status" value="1"/>
</dbReference>
<accession>A0A4Z0GW84</accession>
<keyword evidence="4" id="KW-1185">Reference proteome</keyword>
<dbReference type="Pfam" id="PF13328">
    <property type="entry name" value="HD_4"/>
    <property type="match status" value="1"/>
</dbReference>
<dbReference type="AlphaFoldDB" id="A0A4Z0GW84"/>